<dbReference type="SUPFAM" id="SSF50370">
    <property type="entry name" value="Ricin B-like lectins"/>
    <property type="match status" value="1"/>
</dbReference>
<reference evidence="3 4" key="1">
    <citation type="submission" date="2022-11" db="EMBL/GenBank/DDBJ databases">
        <title>Minimal conservation of predation-associated metabolite biosynthetic gene clusters underscores biosynthetic potential of Myxococcota including descriptions for ten novel species: Archangium lansinium sp. nov., Myxococcus landrumus sp. nov., Nannocystis bai.</title>
        <authorList>
            <person name="Ahearne A."/>
            <person name="Stevens C."/>
            <person name="Phillips K."/>
        </authorList>
    </citation>
    <scope>NUCLEOTIDE SEQUENCE [LARGE SCALE GENOMIC DNA]</scope>
    <source>
        <strain evidence="3 4">MIWBW</strain>
    </source>
</reference>
<evidence type="ECO:0000259" key="2">
    <source>
        <dbReference type="SMART" id="SM00458"/>
    </source>
</evidence>
<feature type="domain" description="Ricin B lectin" evidence="2">
    <location>
        <begin position="25"/>
        <end position="164"/>
    </location>
</feature>
<protein>
    <submittedName>
        <fullName evidence="3">RICIN domain-containing protein</fullName>
    </submittedName>
</protein>
<dbReference type="PROSITE" id="PS50231">
    <property type="entry name" value="RICIN_B_LECTIN"/>
    <property type="match status" value="1"/>
</dbReference>
<organism evidence="3 4">
    <name type="scientific">Archangium lansingense</name>
    <dbReference type="NCBI Taxonomy" id="2995310"/>
    <lineage>
        <taxon>Bacteria</taxon>
        <taxon>Pseudomonadati</taxon>
        <taxon>Myxococcota</taxon>
        <taxon>Myxococcia</taxon>
        <taxon>Myxococcales</taxon>
        <taxon>Cystobacterineae</taxon>
        <taxon>Archangiaceae</taxon>
        <taxon>Archangium</taxon>
    </lineage>
</organism>
<dbReference type="InterPro" id="IPR000772">
    <property type="entry name" value="Ricin_B_lectin"/>
</dbReference>
<dbReference type="SMART" id="SM00458">
    <property type="entry name" value="RICIN"/>
    <property type="match status" value="1"/>
</dbReference>
<comment type="caution">
    <text evidence="3">The sequence shown here is derived from an EMBL/GenBank/DDBJ whole genome shotgun (WGS) entry which is preliminary data.</text>
</comment>
<proteinExistence type="predicted"/>
<feature type="region of interest" description="Disordered" evidence="1">
    <location>
        <begin position="161"/>
        <end position="183"/>
    </location>
</feature>
<accession>A0ABT4AFF3</accession>
<evidence type="ECO:0000256" key="1">
    <source>
        <dbReference type="SAM" id="MobiDB-lite"/>
    </source>
</evidence>
<evidence type="ECO:0000313" key="4">
    <source>
        <dbReference type="Proteomes" id="UP001207654"/>
    </source>
</evidence>
<sequence length="183" mass="19585">MTRMMSMFMIATTTLGLGTTARAEEPPLAITLKDSPHVLTVGGSKSQDAVVLSPFQLQSAQGFWLKPVGKPEDRRFNIISQQSGQCVDVKDGSREEGAPLVQRECSGASCQVFHVSDRGTDGHREIRNQLSGKCLAAPQGGNSSGAQLVQWKCTGQDNQRFRISPAQTTASTKATPGTVPPSR</sequence>
<name>A0ABT4AFF3_9BACT</name>
<dbReference type="RefSeq" id="WP_267538712.1">
    <property type="nucleotide sequence ID" value="NZ_JAPNKA010000001.1"/>
</dbReference>
<dbReference type="Proteomes" id="UP001207654">
    <property type="component" value="Unassembled WGS sequence"/>
</dbReference>
<keyword evidence="4" id="KW-1185">Reference proteome</keyword>
<dbReference type="InterPro" id="IPR035992">
    <property type="entry name" value="Ricin_B-like_lectins"/>
</dbReference>
<dbReference type="Pfam" id="PF00652">
    <property type="entry name" value="Ricin_B_lectin"/>
    <property type="match status" value="1"/>
</dbReference>
<dbReference type="Gene3D" id="2.80.10.50">
    <property type="match status" value="2"/>
</dbReference>
<dbReference type="CDD" id="cd00161">
    <property type="entry name" value="beta-trefoil_Ricin-like"/>
    <property type="match status" value="1"/>
</dbReference>
<gene>
    <name evidence="3" type="ORF">OV287_36830</name>
</gene>
<dbReference type="EMBL" id="JAPNKA010000001">
    <property type="protein sequence ID" value="MCY1080031.1"/>
    <property type="molecule type" value="Genomic_DNA"/>
</dbReference>
<feature type="compositionally biased region" description="Polar residues" evidence="1">
    <location>
        <begin position="165"/>
        <end position="175"/>
    </location>
</feature>
<evidence type="ECO:0000313" key="3">
    <source>
        <dbReference type="EMBL" id="MCY1080031.1"/>
    </source>
</evidence>